<feature type="signal peptide" evidence="1">
    <location>
        <begin position="1"/>
        <end position="20"/>
    </location>
</feature>
<proteinExistence type="predicted"/>
<organism evidence="2 3">
    <name type="scientific">Strongylus vulgaris</name>
    <name type="common">Blood worm</name>
    <dbReference type="NCBI Taxonomy" id="40348"/>
    <lineage>
        <taxon>Eukaryota</taxon>
        <taxon>Metazoa</taxon>
        <taxon>Ecdysozoa</taxon>
        <taxon>Nematoda</taxon>
        <taxon>Chromadorea</taxon>
        <taxon>Rhabditida</taxon>
        <taxon>Rhabditina</taxon>
        <taxon>Rhabditomorpha</taxon>
        <taxon>Strongyloidea</taxon>
        <taxon>Strongylidae</taxon>
        <taxon>Strongylus</taxon>
    </lineage>
</organism>
<name>A0A3P7IGP9_STRVU</name>
<dbReference type="EMBL" id="UYYB01023888">
    <property type="protein sequence ID" value="VDM72140.1"/>
    <property type="molecule type" value="Genomic_DNA"/>
</dbReference>
<feature type="chain" id="PRO_5018022399" evidence="1">
    <location>
        <begin position="21"/>
        <end position="102"/>
    </location>
</feature>
<keyword evidence="1" id="KW-0732">Signal</keyword>
<sequence>MNPMALVLLTILMITKPASTMSTKKMNMIHDTADEVIVREDPVWHRKVVFIPTPRHKYRLHMMAGKLRNPENMEYVDDEDLFWETREQAEAAQRLTKITGAK</sequence>
<evidence type="ECO:0000256" key="1">
    <source>
        <dbReference type="SAM" id="SignalP"/>
    </source>
</evidence>
<dbReference type="Proteomes" id="UP000270094">
    <property type="component" value="Unassembled WGS sequence"/>
</dbReference>
<gene>
    <name evidence="2" type="ORF">SVUK_LOCUS7138</name>
</gene>
<protein>
    <submittedName>
        <fullName evidence="2">Uncharacterized protein</fullName>
    </submittedName>
</protein>
<evidence type="ECO:0000313" key="2">
    <source>
        <dbReference type="EMBL" id="VDM72140.1"/>
    </source>
</evidence>
<dbReference type="AlphaFoldDB" id="A0A3P7IGP9"/>
<reference evidence="2 3" key="1">
    <citation type="submission" date="2018-11" db="EMBL/GenBank/DDBJ databases">
        <authorList>
            <consortium name="Pathogen Informatics"/>
        </authorList>
    </citation>
    <scope>NUCLEOTIDE SEQUENCE [LARGE SCALE GENOMIC DNA]</scope>
</reference>
<keyword evidence="3" id="KW-1185">Reference proteome</keyword>
<accession>A0A3P7IGP9</accession>
<evidence type="ECO:0000313" key="3">
    <source>
        <dbReference type="Proteomes" id="UP000270094"/>
    </source>
</evidence>